<keyword evidence="2" id="KW-1133">Transmembrane helix</keyword>
<keyword evidence="2" id="KW-0472">Membrane</keyword>
<dbReference type="Gene3D" id="3.10.100.10">
    <property type="entry name" value="Mannose-Binding Protein A, subunit A"/>
    <property type="match status" value="1"/>
</dbReference>
<feature type="transmembrane region" description="Helical" evidence="2">
    <location>
        <begin position="101"/>
        <end position="121"/>
    </location>
</feature>
<organism evidence="4 5">
    <name type="scientific">Acrobeloides nanus</name>
    <dbReference type="NCBI Taxonomy" id="290746"/>
    <lineage>
        <taxon>Eukaryota</taxon>
        <taxon>Metazoa</taxon>
        <taxon>Ecdysozoa</taxon>
        <taxon>Nematoda</taxon>
        <taxon>Chromadorea</taxon>
        <taxon>Rhabditida</taxon>
        <taxon>Tylenchina</taxon>
        <taxon>Cephalobomorpha</taxon>
        <taxon>Cephaloboidea</taxon>
        <taxon>Cephalobidae</taxon>
        <taxon>Acrobeloides</taxon>
    </lineage>
</organism>
<accession>A0A914EFJ4</accession>
<proteinExistence type="predicted"/>
<protein>
    <submittedName>
        <fullName evidence="5">C-type lectin domain-containing protein</fullName>
    </submittedName>
</protein>
<dbReference type="SUPFAM" id="SSF56436">
    <property type="entry name" value="C-type lectin-like"/>
    <property type="match status" value="1"/>
</dbReference>
<dbReference type="PROSITE" id="PS50041">
    <property type="entry name" value="C_TYPE_LECTIN_2"/>
    <property type="match status" value="1"/>
</dbReference>
<dbReference type="SMART" id="SM00034">
    <property type="entry name" value="CLECT"/>
    <property type="match status" value="1"/>
</dbReference>
<feature type="region of interest" description="Disordered" evidence="1">
    <location>
        <begin position="16"/>
        <end position="54"/>
    </location>
</feature>
<reference evidence="5" key="1">
    <citation type="submission" date="2022-11" db="UniProtKB">
        <authorList>
            <consortium name="WormBaseParasite"/>
        </authorList>
    </citation>
    <scope>IDENTIFICATION</scope>
</reference>
<dbReference type="InterPro" id="IPR016187">
    <property type="entry name" value="CTDL_fold"/>
</dbReference>
<dbReference type="InterPro" id="IPR001304">
    <property type="entry name" value="C-type_lectin-like"/>
</dbReference>
<keyword evidence="4" id="KW-1185">Reference proteome</keyword>
<dbReference type="Proteomes" id="UP000887540">
    <property type="component" value="Unplaced"/>
</dbReference>
<sequence length="306" mass="34464">MELAFYKTHCESLEDEQPCSSNQLVNQPTNPNSDQDRIQENTATPTSDQDEKSHDNVQINALDISHNANDQINTPDISHIYSDQNPLIPKQHLNRIPNKKLAIILIVIILIILACILILIYKNKVDEMQTSTSSMTSALPTTTTSSMTSALSTTTISTTTPTIKCPDGSKWFYYNKTNACYYVNQGTISWHTAQHDCRKLNNRSNLASIICQAEDEFILSITSSIYPHPSKIAIGLHAPDATLGLLSYEWVDKMALNYTNLRTDPTQDINEHCVFKEISDGKWNWNIESACTMEIPIIYVCKIKLH</sequence>
<keyword evidence="2" id="KW-0812">Transmembrane</keyword>
<evidence type="ECO:0000256" key="2">
    <source>
        <dbReference type="SAM" id="Phobius"/>
    </source>
</evidence>
<evidence type="ECO:0000313" key="5">
    <source>
        <dbReference type="WBParaSite" id="ACRNAN_scaffold790.g24154.t2"/>
    </source>
</evidence>
<feature type="domain" description="C-type lectin" evidence="3">
    <location>
        <begin position="176"/>
        <end position="284"/>
    </location>
</feature>
<dbReference type="WBParaSite" id="ACRNAN_scaffold790.g24154.t2">
    <property type="protein sequence ID" value="ACRNAN_scaffold790.g24154.t2"/>
    <property type="gene ID" value="ACRNAN_scaffold790.g24154"/>
</dbReference>
<dbReference type="AlphaFoldDB" id="A0A914EFJ4"/>
<dbReference type="InterPro" id="IPR016186">
    <property type="entry name" value="C-type_lectin-like/link_sf"/>
</dbReference>
<name>A0A914EFJ4_9BILA</name>
<evidence type="ECO:0000256" key="1">
    <source>
        <dbReference type="SAM" id="MobiDB-lite"/>
    </source>
</evidence>
<dbReference type="PANTHER" id="PTHR45710:SF26">
    <property type="entry name" value="RH26557P"/>
    <property type="match status" value="1"/>
</dbReference>
<dbReference type="InterPro" id="IPR050828">
    <property type="entry name" value="C-type_lectin/matrix_domain"/>
</dbReference>
<feature type="compositionally biased region" description="Polar residues" evidence="1">
    <location>
        <begin position="18"/>
        <end position="33"/>
    </location>
</feature>
<dbReference type="PANTHER" id="PTHR45710">
    <property type="entry name" value="C-TYPE LECTIN DOMAIN-CONTAINING PROTEIN 180"/>
    <property type="match status" value="1"/>
</dbReference>
<evidence type="ECO:0000259" key="3">
    <source>
        <dbReference type="PROSITE" id="PS50041"/>
    </source>
</evidence>
<evidence type="ECO:0000313" key="4">
    <source>
        <dbReference type="Proteomes" id="UP000887540"/>
    </source>
</evidence>